<keyword evidence="8" id="KW-1185">Reference proteome</keyword>
<feature type="domain" description="Nephrocystin 3-like N-terminal" evidence="6">
    <location>
        <begin position="343"/>
        <end position="516"/>
    </location>
</feature>
<dbReference type="GeneID" id="81438746"/>
<dbReference type="Pfam" id="PF24809">
    <property type="entry name" value="DUF7708"/>
    <property type="match status" value="1"/>
</dbReference>
<accession>A0A9W9S1Y4</accession>
<dbReference type="EMBL" id="JAPZBS010000005">
    <property type="protein sequence ID" value="KAJ5370546.1"/>
    <property type="molecule type" value="Genomic_DNA"/>
</dbReference>
<dbReference type="RefSeq" id="XP_056554980.1">
    <property type="nucleotide sequence ID" value="XM_056699567.1"/>
</dbReference>
<dbReference type="PANTHER" id="PTHR10039">
    <property type="entry name" value="AMELOGENIN"/>
    <property type="match status" value="1"/>
</dbReference>
<organism evidence="7 8">
    <name type="scientific">Penicillium cataractarum</name>
    <dbReference type="NCBI Taxonomy" id="2100454"/>
    <lineage>
        <taxon>Eukaryota</taxon>
        <taxon>Fungi</taxon>
        <taxon>Dikarya</taxon>
        <taxon>Ascomycota</taxon>
        <taxon>Pezizomycotina</taxon>
        <taxon>Eurotiomycetes</taxon>
        <taxon>Eurotiomycetidae</taxon>
        <taxon>Eurotiales</taxon>
        <taxon>Aspergillaceae</taxon>
        <taxon>Penicillium</taxon>
    </lineage>
</organism>
<evidence type="ECO:0000256" key="2">
    <source>
        <dbReference type="PROSITE-ProRule" id="PRU00023"/>
    </source>
</evidence>
<gene>
    <name evidence="7" type="ORF">N7496_006638</name>
</gene>
<sequence>MAQTVPTIILNAPAPLSTGATIGPGIALPIIQKSQSLWDHAVNTVPETEISLVNFQNPEKRGILEDVLVLAQQRREECLRKRWRIRRKNGTIIILRDVFEKMIVWINKFKEVGDIAVQYDPTHASLPWAGIRMILQLTINDSSIFGAMLQGVDTIAKMITRYAIFEGIYLVSQILTPAENQLAQSLTRLYASILVFLGKALHYYSKNTAMRLAKSAVSFSDNNIDDLLKEVYAAENFVSQDAQLVDADRQQAMASIIKHTESIAININQNQNYPMLDNAFQTQMQQLTSALLGLEQPILRMSGLLVDWQDQLDTTHRSGVLNWISNVPYMHHHRAVCKGRLQDTGLWLLEKPVFSDWQTTSYSSILWLHGIPGSGKTKLISLVVDDLIAQGEKVSSPAPIAYFYCARNQMEPERADPEHILCSIARQLVCKSVDYPIHHSALNKHKEYVQDSPQPLKLSIDDAIELILAVLDETPATIVIDALDEADATRRHELLDGLETIIQKSINVVKIFVSSRDEVDIVWRLEHSPNLYVHAADNSDDIERFVMTEVDLAIRSRRLLGGQVSDLLQDLIITRLANEAHGMFRWVTLQLQNLCDSHRIKCEEDLLQELGRLPRSLADTYDMIYNQIVQSGARSKTIGERVLKWLLATQRPLKINELQAAVSVDDGGQHSPLSKRDILAMTCNLVVEDTELGIFRYAHTSVLEYLETRPEFDASQVNMLLLSRCMDTLLHLSSFQHSQCTGDWGTCPDERFKDYASSFWLQHCVSCSDHDRQQGVSSKIKAFLFNGLQKTIALSDWENGIHYWSLCQQGGSVEWIVSLLYRESGRGLGNPTHWFLTCAIGLTEIIEQMSLAEINALNKNLRFSAFDGEINFELQQTKGLGMNGLHMAIIGSNEATVEVLLRKGLSISERTDSNETCLSLATTCNNPVVVELLCSAGADPNESCPVKMKDAIGTINQTHLDPESREFDRRPQTAMGFRQQTRTVLIDEDIETPLHSASFYGNDLTVTALLKWGADINARSWLGSTVLHKAMEGDHQHVAILLIKAGADASTPLMYGRTPLHLAAAMGQDKLAECLIQHGANALARDHFGKTPQEIARRYGHHSIVQILEVAVLAIPADEIPGSSYMLGATLEEFEAAEREELELRQAYLGENELEVSDTEENTEYSLLRSEYKVASGEDTDEESE</sequence>
<dbReference type="OrthoDB" id="7464126at2759"/>
<evidence type="ECO:0000259" key="4">
    <source>
        <dbReference type="Pfam" id="PF22939"/>
    </source>
</evidence>
<dbReference type="InterPro" id="IPR027417">
    <property type="entry name" value="P-loop_NTPase"/>
</dbReference>
<dbReference type="Gene3D" id="1.25.40.20">
    <property type="entry name" value="Ankyrin repeat-containing domain"/>
    <property type="match status" value="2"/>
</dbReference>
<feature type="repeat" description="ANK" evidence="2">
    <location>
        <begin position="989"/>
        <end position="1021"/>
    </location>
</feature>
<dbReference type="PROSITE" id="PS50088">
    <property type="entry name" value="ANK_REPEAT"/>
    <property type="match status" value="4"/>
</dbReference>
<feature type="domain" description="GPI inositol-deacylase winged helix" evidence="4">
    <location>
        <begin position="630"/>
        <end position="707"/>
    </location>
</feature>
<feature type="compositionally biased region" description="Acidic residues" evidence="3">
    <location>
        <begin position="1153"/>
        <end position="1163"/>
    </location>
</feature>
<comment type="caution">
    <text evidence="7">The sequence shown here is derived from an EMBL/GenBank/DDBJ whole genome shotgun (WGS) entry which is preliminary data.</text>
</comment>
<dbReference type="InterPro" id="IPR056125">
    <property type="entry name" value="DUF7708"/>
</dbReference>
<name>A0A9W9S1Y4_9EURO</name>
<dbReference type="InterPro" id="IPR002110">
    <property type="entry name" value="Ankyrin_rpt"/>
</dbReference>
<dbReference type="Pfam" id="PF24883">
    <property type="entry name" value="NPHP3_N"/>
    <property type="match status" value="1"/>
</dbReference>
<protein>
    <recommendedName>
        <fullName evidence="9">NACHT domain-containing protein</fullName>
    </recommendedName>
</protein>
<dbReference type="PANTHER" id="PTHR10039:SF16">
    <property type="entry name" value="GPI INOSITOL-DEACYLASE"/>
    <property type="match status" value="1"/>
</dbReference>
<feature type="repeat" description="ANK" evidence="2">
    <location>
        <begin position="880"/>
        <end position="912"/>
    </location>
</feature>
<dbReference type="SMART" id="SM00248">
    <property type="entry name" value="ANK"/>
    <property type="match status" value="6"/>
</dbReference>
<reference evidence="7" key="1">
    <citation type="submission" date="2022-11" db="EMBL/GenBank/DDBJ databases">
        <authorList>
            <person name="Petersen C."/>
        </authorList>
    </citation>
    <scope>NUCLEOTIDE SEQUENCE</scope>
    <source>
        <strain evidence="7">IBT 29864</strain>
    </source>
</reference>
<dbReference type="PROSITE" id="PS50297">
    <property type="entry name" value="ANK_REP_REGION"/>
    <property type="match status" value="3"/>
</dbReference>
<feature type="repeat" description="ANK" evidence="2">
    <location>
        <begin position="1022"/>
        <end position="1050"/>
    </location>
</feature>
<dbReference type="Pfam" id="PF22939">
    <property type="entry name" value="WHD_GPIID"/>
    <property type="match status" value="1"/>
</dbReference>
<feature type="domain" description="DUF7708" evidence="5">
    <location>
        <begin position="102"/>
        <end position="244"/>
    </location>
</feature>
<dbReference type="SUPFAM" id="SSF48403">
    <property type="entry name" value="Ankyrin repeat"/>
    <property type="match status" value="1"/>
</dbReference>
<dbReference type="AlphaFoldDB" id="A0A9W9S1Y4"/>
<proteinExistence type="predicted"/>
<dbReference type="InterPro" id="IPR056884">
    <property type="entry name" value="NPHP3-like_N"/>
</dbReference>
<dbReference type="Proteomes" id="UP001147782">
    <property type="component" value="Unassembled WGS sequence"/>
</dbReference>
<dbReference type="SUPFAM" id="SSF52540">
    <property type="entry name" value="P-loop containing nucleoside triphosphate hydrolases"/>
    <property type="match status" value="1"/>
</dbReference>
<evidence type="ECO:0000256" key="3">
    <source>
        <dbReference type="SAM" id="MobiDB-lite"/>
    </source>
</evidence>
<feature type="repeat" description="ANK" evidence="2">
    <location>
        <begin position="1055"/>
        <end position="1087"/>
    </location>
</feature>
<evidence type="ECO:0008006" key="9">
    <source>
        <dbReference type="Google" id="ProtNLM"/>
    </source>
</evidence>
<evidence type="ECO:0000256" key="1">
    <source>
        <dbReference type="ARBA" id="ARBA00022737"/>
    </source>
</evidence>
<dbReference type="Gene3D" id="3.40.50.300">
    <property type="entry name" value="P-loop containing nucleotide triphosphate hydrolases"/>
    <property type="match status" value="1"/>
</dbReference>
<dbReference type="InterPro" id="IPR036770">
    <property type="entry name" value="Ankyrin_rpt-contain_sf"/>
</dbReference>
<keyword evidence="1" id="KW-0677">Repeat</keyword>
<dbReference type="Pfam" id="PF12796">
    <property type="entry name" value="Ank_2"/>
    <property type="match status" value="2"/>
</dbReference>
<evidence type="ECO:0000259" key="6">
    <source>
        <dbReference type="Pfam" id="PF24883"/>
    </source>
</evidence>
<keyword evidence="2" id="KW-0040">ANK repeat</keyword>
<evidence type="ECO:0000313" key="7">
    <source>
        <dbReference type="EMBL" id="KAJ5370546.1"/>
    </source>
</evidence>
<evidence type="ECO:0000313" key="8">
    <source>
        <dbReference type="Proteomes" id="UP001147782"/>
    </source>
</evidence>
<evidence type="ECO:0000259" key="5">
    <source>
        <dbReference type="Pfam" id="PF24809"/>
    </source>
</evidence>
<dbReference type="InterPro" id="IPR054471">
    <property type="entry name" value="GPIID_WHD"/>
</dbReference>
<feature type="region of interest" description="Disordered" evidence="3">
    <location>
        <begin position="1153"/>
        <end position="1185"/>
    </location>
</feature>
<reference evidence="7" key="2">
    <citation type="journal article" date="2023" name="IMA Fungus">
        <title>Comparative genomic study of the Penicillium genus elucidates a diverse pangenome and 15 lateral gene transfer events.</title>
        <authorList>
            <person name="Petersen C."/>
            <person name="Sorensen T."/>
            <person name="Nielsen M.R."/>
            <person name="Sondergaard T.E."/>
            <person name="Sorensen J.L."/>
            <person name="Fitzpatrick D.A."/>
            <person name="Frisvad J.C."/>
            <person name="Nielsen K.L."/>
        </authorList>
    </citation>
    <scope>NUCLEOTIDE SEQUENCE</scope>
    <source>
        <strain evidence="7">IBT 29864</strain>
    </source>
</reference>